<dbReference type="InterPro" id="IPR021151">
    <property type="entry name" value="GINS_A"/>
</dbReference>
<dbReference type="InterPro" id="IPR016461">
    <property type="entry name" value="COMT-like"/>
</dbReference>
<dbReference type="PROSITE" id="PS51683">
    <property type="entry name" value="SAM_OMT_II"/>
    <property type="match status" value="1"/>
</dbReference>
<dbReference type="CDD" id="cd21693">
    <property type="entry name" value="GINS_B_Psf3"/>
    <property type="match status" value="1"/>
</dbReference>
<dbReference type="InterPro" id="IPR036224">
    <property type="entry name" value="GINS_bundle-like_dom_sf"/>
</dbReference>
<keyword evidence="2" id="KW-0489">Methyltransferase</keyword>
<keyword evidence="4" id="KW-0949">S-adenosyl-L-methionine</keyword>
<dbReference type="SUPFAM" id="SSF158573">
    <property type="entry name" value="GINS helical bundle-like"/>
    <property type="match status" value="1"/>
</dbReference>
<dbReference type="Gene3D" id="1.20.58.2050">
    <property type="match status" value="1"/>
</dbReference>
<feature type="domain" description="DNA replication complex GINS protein PSF3 N-terminal" evidence="9">
    <location>
        <begin position="4"/>
        <end position="55"/>
    </location>
</feature>
<dbReference type="CDD" id="cd11713">
    <property type="entry name" value="GINS_A_psf3"/>
    <property type="match status" value="1"/>
</dbReference>
<evidence type="ECO:0000256" key="1">
    <source>
        <dbReference type="ARBA" id="ARBA00004123"/>
    </source>
</evidence>
<dbReference type="Pfam" id="PF05916">
    <property type="entry name" value="Sld5"/>
    <property type="match status" value="1"/>
</dbReference>
<evidence type="ECO:0000313" key="11">
    <source>
        <dbReference type="Proteomes" id="UP000275480"/>
    </source>
</evidence>
<dbReference type="InterPro" id="IPR001077">
    <property type="entry name" value="COMT_C"/>
</dbReference>
<organism evidence="10 11">
    <name type="scientific">Aspergillus flavus</name>
    <dbReference type="NCBI Taxonomy" id="5059"/>
    <lineage>
        <taxon>Eukaryota</taxon>
        <taxon>Fungi</taxon>
        <taxon>Dikarya</taxon>
        <taxon>Ascomycota</taxon>
        <taxon>Pezizomycotina</taxon>
        <taxon>Eurotiomycetes</taxon>
        <taxon>Eurotiomycetidae</taxon>
        <taxon>Eurotiales</taxon>
        <taxon>Aspergillaceae</taxon>
        <taxon>Aspergillus</taxon>
        <taxon>Aspergillus subgen. Circumdati</taxon>
    </lineage>
</organism>
<dbReference type="EMBL" id="QQZZ01000127">
    <property type="protein sequence ID" value="RMZ39945.1"/>
    <property type="molecule type" value="Genomic_DNA"/>
</dbReference>
<comment type="subcellular location">
    <subcellularLocation>
        <location evidence="1">Nucleus</location>
    </subcellularLocation>
</comment>
<evidence type="ECO:0000256" key="2">
    <source>
        <dbReference type="ARBA" id="ARBA00022603"/>
    </source>
</evidence>
<evidence type="ECO:0000256" key="4">
    <source>
        <dbReference type="ARBA" id="ARBA00022691"/>
    </source>
</evidence>
<evidence type="ECO:0000256" key="3">
    <source>
        <dbReference type="ARBA" id="ARBA00022679"/>
    </source>
</evidence>
<dbReference type="GO" id="GO:0005634">
    <property type="term" value="C:nucleus"/>
    <property type="evidence" value="ECO:0007669"/>
    <property type="project" value="UniProtKB-SubCell"/>
</dbReference>
<comment type="caution">
    <text evidence="10">The sequence shown here is derived from an EMBL/GenBank/DDBJ whole genome shotgun (WGS) entry which is preliminary data.</text>
</comment>
<sequence length="546" mass="60729">MSYYDIDSILTDAQKLPCTFELEVPGLGILEGNPGDNIKAGTRIDLPLWLGEMLSIGARLGTSRLVTLDIPSALSERVMNALKADPRTVDLRALAPHFYSLSERVLELFEEEEMVDVLINTFKKRASEIADHAHNPKGALGDGVEFLRGLDETERQLFRVAHDSAKETRIWAGEDKKRSSSSPSRRLETPFEQGWAITFEGPGLVAGRQPLQDLGIWTKWTEADRQNPGAARTLDELLSWAHTTCEPNLLRRFLRHIAALYVIQEMGVDTWQSTPTSLALGAQETHAGEVIKAGLDHSIPCGRNLARVLAKNGYKEPLGISSFDNYRDVFGRDFFNYVQDHPEAGGSFQGVMTSLTQYKMIWTDVYDTQHLVAGADLTKPLFVDVGGAQGFDAQRLLDRHPDLPVGVLIVQDLPEVVTTHGKEKLDSRIRKMAHDFFQPQPITGARAYFFHAVPHDWPNADVARMFAEVKKVMTPGYSKLLIYEVVLPAQGATHLMTTLDLALMSCTSGLERTEEAWRALKEGGFKVTSISRHPMAVEGVIEAEIE</sequence>
<feature type="domain" description="GINS subunit" evidence="8">
    <location>
        <begin position="74"/>
        <end position="172"/>
    </location>
</feature>
<evidence type="ECO:0000259" key="8">
    <source>
        <dbReference type="Pfam" id="PF05916"/>
    </source>
</evidence>
<evidence type="ECO:0000259" key="9">
    <source>
        <dbReference type="Pfam" id="PF22466"/>
    </source>
</evidence>
<feature type="domain" description="O-methyltransferase C-terminal" evidence="7">
    <location>
        <begin position="325"/>
        <end position="525"/>
    </location>
</feature>
<dbReference type="GO" id="GO:0008171">
    <property type="term" value="F:O-methyltransferase activity"/>
    <property type="evidence" value="ECO:0007669"/>
    <property type="project" value="InterPro"/>
</dbReference>
<proteinExistence type="predicted"/>
<dbReference type="Pfam" id="PF22466">
    <property type="entry name" value="PSF3_N"/>
    <property type="match status" value="1"/>
</dbReference>
<reference evidence="10 11" key="1">
    <citation type="submission" date="2018-07" db="EMBL/GenBank/DDBJ databases">
        <title>Identification of spontaneous genetic mutation associated with occurrence of a yellow conidial color mutant of Aspergillus flavus.</title>
        <authorList>
            <person name="Chang P.-K."/>
            <person name="Mack B.M."/>
            <person name="Scharfenstein L."/>
            <person name="Gilbert M.K."/>
        </authorList>
    </citation>
    <scope>NUCLEOTIDE SEQUENCE [LARGE SCALE GENOMIC DNA]</scope>
    <source>
        <strain evidence="10 11">CA14</strain>
    </source>
</reference>
<evidence type="ECO:0000259" key="7">
    <source>
        <dbReference type="Pfam" id="PF00891"/>
    </source>
</evidence>
<dbReference type="InterPro" id="IPR055221">
    <property type="entry name" value="PSF3_N"/>
</dbReference>
<dbReference type="Proteomes" id="UP000275480">
    <property type="component" value="Unassembled WGS sequence"/>
</dbReference>
<dbReference type="InterPro" id="IPR038437">
    <property type="entry name" value="GINS_Psf3_sf"/>
</dbReference>
<dbReference type="GO" id="GO:0044550">
    <property type="term" value="P:secondary metabolite biosynthetic process"/>
    <property type="evidence" value="ECO:0007669"/>
    <property type="project" value="UniProtKB-ARBA"/>
</dbReference>
<keyword evidence="5" id="KW-0235">DNA replication</keyword>
<accession>A0AB74C2B6</accession>
<evidence type="ECO:0000256" key="6">
    <source>
        <dbReference type="ARBA" id="ARBA00023242"/>
    </source>
</evidence>
<dbReference type="InterPro" id="IPR036388">
    <property type="entry name" value="WH-like_DNA-bd_sf"/>
</dbReference>
<evidence type="ECO:0000313" key="10">
    <source>
        <dbReference type="EMBL" id="RMZ39945.1"/>
    </source>
</evidence>
<dbReference type="Gene3D" id="1.10.10.10">
    <property type="entry name" value="Winged helix-like DNA-binding domain superfamily/Winged helix DNA-binding domain"/>
    <property type="match status" value="1"/>
</dbReference>
<dbReference type="InterPro" id="IPR029063">
    <property type="entry name" value="SAM-dependent_MTases_sf"/>
</dbReference>
<keyword evidence="3" id="KW-0808">Transferase</keyword>
<dbReference type="AlphaFoldDB" id="A0AB74C2B6"/>
<name>A0AB74C2B6_ASPFL</name>
<dbReference type="Gene3D" id="3.40.50.150">
    <property type="entry name" value="Vaccinia Virus protein VP39"/>
    <property type="match status" value="1"/>
</dbReference>
<dbReference type="Pfam" id="PF00891">
    <property type="entry name" value="Methyltransf_2"/>
    <property type="match status" value="1"/>
</dbReference>
<dbReference type="SUPFAM" id="SSF160059">
    <property type="entry name" value="PriA/YqbF domain"/>
    <property type="match status" value="1"/>
</dbReference>
<dbReference type="GO" id="GO:0006260">
    <property type="term" value="P:DNA replication"/>
    <property type="evidence" value="ECO:0007669"/>
    <property type="project" value="UniProtKB-KW"/>
</dbReference>
<dbReference type="SUPFAM" id="SSF53335">
    <property type="entry name" value="S-adenosyl-L-methionine-dependent methyltransferases"/>
    <property type="match status" value="1"/>
</dbReference>
<dbReference type="GO" id="GO:0032259">
    <property type="term" value="P:methylation"/>
    <property type="evidence" value="ECO:0007669"/>
    <property type="project" value="UniProtKB-KW"/>
</dbReference>
<protein>
    <submittedName>
        <fullName evidence="10">O-methyltransferase</fullName>
    </submittedName>
</protein>
<evidence type="ECO:0000256" key="5">
    <source>
        <dbReference type="ARBA" id="ARBA00022705"/>
    </source>
</evidence>
<dbReference type="PANTHER" id="PTHR43712:SF8">
    <property type="entry name" value="O-METHYLTRANSFERASE AF390-400"/>
    <property type="match status" value="1"/>
</dbReference>
<keyword evidence="6" id="KW-0539">Nucleus</keyword>
<dbReference type="PANTHER" id="PTHR43712">
    <property type="entry name" value="PUTATIVE (AFU_ORTHOLOGUE AFUA_4G14580)-RELATED"/>
    <property type="match status" value="1"/>
</dbReference>
<gene>
    <name evidence="10" type="ORF">CA14_000615</name>
</gene>